<evidence type="ECO:0000313" key="2">
    <source>
        <dbReference type="Proteomes" id="UP000235786"/>
    </source>
</evidence>
<dbReference type="Proteomes" id="UP000235786">
    <property type="component" value="Unassembled WGS sequence"/>
</dbReference>
<proteinExistence type="predicted"/>
<accession>A0A2J6QSQ2</accession>
<protein>
    <submittedName>
        <fullName evidence="1">Uncharacterized protein</fullName>
    </submittedName>
</protein>
<gene>
    <name evidence="1" type="ORF">L207DRAFT_593680</name>
</gene>
<dbReference type="EMBL" id="KZ613976">
    <property type="protein sequence ID" value="PMD29260.1"/>
    <property type="molecule type" value="Genomic_DNA"/>
</dbReference>
<sequence length="186" mass="20979">MLNRDFNDNYPEKTIYISKKTAFPPPPTPMGHLVSISLVAGESLKNDFSIEQVYPLMCWEPGRTFIYRGESDTSLESLTNFSWHAAAKIRISSVSYVVAVVGYNGRHNIAWCELAAEFQIIQEDQSDLATLWYNHVFHTAGRESHAVLSITLSGRKLILQAKIARVSMLNPQAYTIVFDKVLQPQS</sequence>
<dbReference type="AlphaFoldDB" id="A0A2J6QSQ2"/>
<organism evidence="1 2">
    <name type="scientific">Hyaloscypha variabilis (strain UAMH 11265 / GT02V1 / F)</name>
    <name type="common">Meliniomyces variabilis</name>
    <dbReference type="NCBI Taxonomy" id="1149755"/>
    <lineage>
        <taxon>Eukaryota</taxon>
        <taxon>Fungi</taxon>
        <taxon>Dikarya</taxon>
        <taxon>Ascomycota</taxon>
        <taxon>Pezizomycotina</taxon>
        <taxon>Leotiomycetes</taxon>
        <taxon>Helotiales</taxon>
        <taxon>Hyaloscyphaceae</taxon>
        <taxon>Hyaloscypha</taxon>
        <taxon>Hyaloscypha variabilis</taxon>
    </lineage>
</organism>
<name>A0A2J6QSQ2_HYAVF</name>
<evidence type="ECO:0000313" key="1">
    <source>
        <dbReference type="EMBL" id="PMD29260.1"/>
    </source>
</evidence>
<keyword evidence="2" id="KW-1185">Reference proteome</keyword>
<reference evidence="1 2" key="1">
    <citation type="submission" date="2016-04" db="EMBL/GenBank/DDBJ databases">
        <title>A degradative enzymes factory behind the ericoid mycorrhizal symbiosis.</title>
        <authorList>
            <consortium name="DOE Joint Genome Institute"/>
            <person name="Martino E."/>
            <person name="Morin E."/>
            <person name="Grelet G."/>
            <person name="Kuo A."/>
            <person name="Kohler A."/>
            <person name="Daghino S."/>
            <person name="Barry K."/>
            <person name="Choi C."/>
            <person name="Cichocki N."/>
            <person name="Clum A."/>
            <person name="Copeland A."/>
            <person name="Hainaut M."/>
            <person name="Haridas S."/>
            <person name="Labutti K."/>
            <person name="Lindquist E."/>
            <person name="Lipzen A."/>
            <person name="Khouja H.-R."/>
            <person name="Murat C."/>
            <person name="Ohm R."/>
            <person name="Olson A."/>
            <person name="Spatafora J."/>
            <person name="Veneault-Fourrey C."/>
            <person name="Henrissat B."/>
            <person name="Grigoriev I."/>
            <person name="Martin F."/>
            <person name="Perotto S."/>
        </authorList>
    </citation>
    <scope>NUCLEOTIDE SEQUENCE [LARGE SCALE GENOMIC DNA]</scope>
    <source>
        <strain evidence="1 2">F</strain>
    </source>
</reference>